<dbReference type="InterPro" id="IPR026721">
    <property type="entry name" value="TMEM18"/>
</dbReference>
<evidence type="ECO:0008006" key="4">
    <source>
        <dbReference type="Google" id="ProtNLM"/>
    </source>
</evidence>
<feature type="transmembrane region" description="Helical" evidence="1">
    <location>
        <begin position="75"/>
        <end position="93"/>
    </location>
</feature>
<sequence length="170" mass="19513">MSDELNHIFESVSSQVRHAFSDPTGQKRSPYQQIKESTLGFVHAVDWKETWLIALLTTLLALLCFVLLTRRQTNMQCVLFVFLSVIVFTAENINNFLASHWTSFAKQPYFDKHGVFISTVLTGPLLIIMMTIVINLLRETVSLMIKSKRAEFRVKAKQYAKAEKEGKKDK</sequence>
<accession>A0A830HR50</accession>
<feature type="transmembrane region" description="Helical" evidence="1">
    <location>
        <begin position="50"/>
        <end position="68"/>
    </location>
</feature>
<dbReference type="EMBL" id="BNJQ01000025">
    <property type="protein sequence ID" value="GHP09512.1"/>
    <property type="molecule type" value="Genomic_DNA"/>
</dbReference>
<proteinExistence type="predicted"/>
<evidence type="ECO:0000313" key="2">
    <source>
        <dbReference type="EMBL" id="GHP09512.1"/>
    </source>
</evidence>
<evidence type="ECO:0000313" key="3">
    <source>
        <dbReference type="Proteomes" id="UP000660262"/>
    </source>
</evidence>
<keyword evidence="3" id="KW-1185">Reference proteome</keyword>
<dbReference type="Proteomes" id="UP000660262">
    <property type="component" value="Unassembled WGS sequence"/>
</dbReference>
<evidence type="ECO:0000256" key="1">
    <source>
        <dbReference type="SAM" id="Phobius"/>
    </source>
</evidence>
<protein>
    <recommendedName>
        <fullName evidence="4">Transmembrane protein 18</fullName>
    </recommendedName>
</protein>
<organism evidence="2 3">
    <name type="scientific">Pycnococcus provasolii</name>
    <dbReference type="NCBI Taxonomy" id="41880"/>
    <lineage>
        <taxon>Eukaryota</taxon>
        <taxon>Viridiplantae</taxon>
        <taxon>Chlorophyta</taxon>
        <taxon>Pseudoscourfieldiophyceae</taxon>
        <taxon>Pseudoscourfieldiales</taxon>
        <taxon>Pycnococcaceae</taxon>
        <taxon>Pycnococcus</taxon>
    </lineage>
</organism>
<dbReference type="Pfam" id="PF14770">
    <property type="entry name" value="TMEM18"/>
    <property type="match status" value="1"/>
</dbReference>
<dbReference type="AlphaFoldDB" id="A0A830HR50"/>
<comment type="caution">
    <text evidence="2">The sequence shown here is derived from an EMBL/GenBank/DDBJ whole genome shotgun (WGS) entry which is preliminary data.</text>
</comment>
<keyword evidence="1" id="KW-0472">Membrane</keyword>
<gene>
    <name evidence="2" type="ORF">PPROV_000824700</name>
</gene>
<name>A0A830HR50_9CHLO</name>
<dbReference type="OrthoDB" id="411535at2759"/>
<keyword evidence="1" id="KW-0812">Transmembrane</keyword>
<reference evidence="2" key="1">
    <citation type="submission" date="2020-10" db="EMBL/GenBank/DDBJ databases">
        <title>Unveiling of a novel bifunctional photoreceptor, Dualchrome1, isolated from a cosmopolitan green alga.</title>
        <authorList>
            <person name="Suzuki S."/>
            <person name="Kawachi M."/>
        </authorList>
    </citation>
    <scope>NUCLEOTIDE SEQUENCE</scope>
    <source>
        <strain evidence="2">NIES 2893</strain>
    </source>
</reference>
<feature type="transmembrane region" description="Helical" evidence="1">
    <location>
        <begin position="113"/>
        <end position="137"/>
    </location>
</feature>
<keyword evidence="1" id="KW-1133">Transmembrane helix</keyword>